<dbReference type="Gene3D" id="3.90.245.10">
    <property type="entry name" value="Ribonucleoside hydrolase-like"/>
    <property type="match status" value="1"/>
</dbReference>
<dbReference type="RefSeq" id="WP_220202971.1">
    <property type="nucleotide sequence ID" value="NZ_BNJK01000001.1"/>
</dbReference>
<protein>
    <submittedName>
        <fullName evidence="4">Nucleoside hydrolase</fullName>
    </submittedName>
</protein>
<dbReference type="GO" id="GO:0008477">
    <property type="term" value="F:purine nucleosidase activity"/>
    <property type="evidence" value="ECO:0007669"/>
    <property type="project" value="TreeGrafter"/>
</dbReference>
<dbReference type="InterPro" id="IPR036452">
    <property type="entry name" value="Ribo_hydro-like"/>
</dbReference>
<dbReference type="GO" id="GO:0005829">
    <property type="term" value="C:cytosol"/>
    <property type="evidence" value="ECO:0007669"/>
    <property type="project" value="TreeGrafter"/>
</dbReference>
<dbReference type="SUPFAM" id="SSF53590">
    <property type="entry name" value="Nucleoside hydrolase"/>
    <property type="match status" value="1"/>
</dbReference>
<accession>A0A8J3IGH1</accession>
<keyword evidence="2" id="KW-0326">Glycosidase</keyword>
<evidence type="ECO:0000259" key="3">
    <source>
        <dbReference type="Pfam" id="PF01156"/>
    </source>
</evidence>
<sequence length="311" mass="33444">MLRIILDTDPGIDDALAFFLALASPEVQIEAITTVSGNVHVDHTTRNALALLTLAGRTDIPVARGCADALVIPQVHAAEVHGDNGVGGVVLPAPAVQPVAQHAVDLIIERVLAAPGEITLVTIGPLTNIALALRRESSVAQKVREVVMMGGAVRVPGNVTPSAEFNIYADPHAAHAVFHAGWPMRLVSLDVTTRVLLARDQVMTWTQGAGKVKTAMREMMAYYFDVFAPTSDTPQFQMHDPLCLASAFCPDLITWEPAYVDVELAGSLTLGETVGYFKPSAHRPPNMQVSAAADAERFIRLFLERIDQTFP</sequence>
<keyword evidence="5" id="KW-1185">Reference proteome</keyword>
<organism evidence="4 5">
    <name type="scientific">Reticulibacter mediterranei</name>
    <dbReference type="NCBI Taxonomy" id="2778369"/>
    <lineage>
        <taxon>Bacteria</taxon>
        <taxon>Bacillati</taxon>
        <taxon>Chloroflexota</taxon>
        <taxon>Ktedonobacteria</taxon>
        <taxon>Ktedonobacterales</taxon>
        <taxon>Reticulibacteraceae</taxon>
        <taxon>Reticulibacter</taxon>
    </lineage>
</organism>
<dbReference type="PANTHER" id="PTHR12304:SF4">
    <property type="entry name" value="URIDINE NUCLEOSIDASE"/>
    <property type="match status" value="1"/>
</dbReference>
<evidence type="ECO:0000256" key="1">
    <source>
        <dbReference type="ARBA" id="ARBA00022801"/>
    </source>
</evidence>
<dbReference type="PANTHER" id="PTHR12304">
    <property type="entry name" value="INOSINE-URIDINE PREFERRING NUCLEOSIDE HYDROLASE"/>
    <property type="match status" value="1"/>
</dbReference>
<evidence type="ECO:0000313" key="5">
    <source>
        <dbReference type="Proteomes" id="UP000597444"/>
    </source>
</evidence>
<dbReference type="GO" id="GO:0006152">
    <property type="term" value="P:purine nucleoside catabolic process"/>
    <property type="evidence" value="ECO:0007669"/>
    <property type="project" value="TreeGrafter"/>
</dbReference>
<dbReference type="AlphaFoldDB" id="A0A8J3IGH1"/>
<dbReference type="EMBL" id="BNJK01000001">
    <property type="protein sequence ID" value="GHO92113.1"/>
    <property type="molecule type" value="Genomic_DNA"/>
</dbReference>
<keyword evidence="1 4" id="KW-0378">Hydrolase</keyword>
<reference evidence="4" key="1">
    <citation type="submission" date="2020-10" db="EMBL/GenBank/DDBJ databases">
        <title>Taxonomic study of unclassified bacteria belonging to the class Ktedonobacteria.</title>
        <authorList>
            <person name="Yabe S."/>
            <person name="Wang C.M."/>
            <person name="Zheng Y."/>
            <person name="Sakai Y."/>
            <person name="Cavaletti L."/>
            <person name="Monciardini P."/>
            <person name="Donadio S."/>
        </authorList>
    </citation>
    <scope>NUCLEOTIDE SEQUENCE</scope>
    <source>
        <strain evidence="4">ID150040</strain>
    </source>
</reference>
<proteinExistence type="predicted"/>
<evidence type="ECO:0000313" key="4">
    <source>
        <dbReference type="EMBL" id="GHO92113.1"/>
    </source>
</evidence>
<comment type="caution">
    <text evidence="4">The sequence shown here is derived from an EMBL/GenBank/DDBJ whole genome shotgun (WGS) entry which is preliminary data.</text>
</comment>
<dbReference type="InterPro" id="IPR001910">
    <property type="entry name" value="Inosine/uridine_hydrolase_dom"/>
</dbReference>
<name>A0A8J3IGH1_9CHLR</name>
<gene>
    <name evidence="4" type="ORF">KSF_021610</name>
</gene>
<feature type="domain" description="Inosine/uridine-preferring nucleoside hydrolase" evidence="3">
    <location>
        <begin position="4"/>
        <end position="299"/>
    </location>
</feature>
<dbReference type="CDD" id="cd02651">
    <property type="entry name" value="nuc_hydro_IU_UC_XIUA"/>
    <property type="match status" value="1"/>
</dbReference>
<dbReference type="Pfam" id="PF01156">
    <property type="entry name" value="IU_nuc_hydro"/>
    <property type="match status" value="1"/>
</dbReference>
<evidence type="ECO:0000256" key="2">
    <source>
        <dbReference type="ARBA" id="ARBA00023295"/>
    </source>
</evidence>
<dbReference type="InterPro" id="IPR023186">
    <property type="entry name" value="IUNH"/>
</dbReference>
<dbReference type="Proteomes" id="UP000597444">
    <property type="component" value="Unassembled WGS sequence"/>
</dbReference>